<evidence type="ECO:0000313" key="2">
    <source>
        <dbReference type="Proteomes" id="UP001429984"/>
    </source>
</evidence>
<evidence type="ECO:0000313" key="1">
    <source>
        <dbReference type="EMBL" id="MBF6025047.1"/>
    </source>
</evidence>
<dbReference type="Proteomes" id="UP001429984">
    <property type="component" value="Unassembled WGS sequence"/>
</dbReference>
<gene>
    <name evidence="1" type="ORF">IU514_13530</name>
</gene>
<organism evidence="1 2">
    <name type="scientific">Lysobacter niastensis</name>
    <dbReference type="NCBI Taxonomy" id="380629"/>
    <lineage>
        <taxon>Bacteria</taxon>
        <taxon>Pseudomonadati</taxon>
        <taxon>Pseudomonadota</taxon>
        <taxon>Gammaproteobacteria</taxon>
        <taxon>Lysobacterales</taxon>
        <taxon>Lysobacteraceae</taxon>
        <taxon>Lysobacter</taxon>
    </lineage>
</organism>
<dbReference type="EMBL" id="JADLZT010000007">
    <property type="protein sequence ID" value="MBF6025047.1"/>
    <property type="molecule type" value="Genomic_DNA"/>
</dbReference>
<name>A0ABS0BBJ2_9GAMM</name>
<reference evidence="1 2" key="1">
    <citation type="submission" date="2020-11" db="EMBL/GenBank/DDBJ databases">
        <title>Draft Genome Sequence and Secondary Metabolite Biosynthetic Potential of the Lysobacter niastensis Type strain DSM 18481.</title>
        <authorList>
            <person name="Turrini P."/>
            <person name="Artuso I."/>
            <person name="Tescari M."/>
            <person name="Lugli G.A."/>
            <person name="Frangipani E."/>
            <person name="Ventura M."/>
            <person name="Visca P."/>
        </authorList>
    </citation>
    <scope>NUCLEOTIDE SEQUENCE [LARGE SCALE GENOMIC DNA]</scope>
    <source>
        <strain evidence="1 2">DSM 18481</strain>
    </source>
</reference>
<proteinExistence type="predicted"/>
<protein>
    <recommendedName>
        <fullName evidence="3">Secreted protein</fullName>
    </recommendedName>
</protein>
<comment type="caution">
    <text evidence="1">The sequence shown here is derived from an EMBL/GenBank/DDBJ whole genome shotgun (WGS) entry which is preliminary data.</text>
</comment>
<keyword evidence="2" id="KW-1185">Reference proteome</keyword>
<evidence type="ECO:0008006" key="3">
    <source>
        <dbReference type="Google" id="ProtNLM"/>
    </source>
</evidence>
<accession>A0ABS0BBJ2</accession>
<dbReference type="RefSeq" id="WP_194931658.1">
    <property type="nucleotide sequence ID" value="NZ_JADLZT010000007.1"/>
</dbReference>
<sequence length="118" mass="12709">MSLKIALALALVAGAATEPELCSGVESKIEPDMQILESDLNRAEAASAADKLRGMIGRGELSGEFHFGALNQLRIIQGHMLLQQAHSDRMEFGPSSTEAGDSTKALCTWLGKEGFWYD</sequence>